<evidence type="ECO:0000313" key="2">
    <source>
        <dbReference type="EMBL" id="TFD96408.1"/>
    </source>
</evidence>
<reference evidence="2 3" key="1">
    <citation type="submission" date="2019-03" db="EMBL/GenBank/DDBJ databases">
        <title>San Antonio Military Medical Center submission to MRSN (WRAIR), pending publication.</title>
        <authorList>
            <person name="Blyth D.M."/>
            <person name="Mccarthy S.L."/>
            <person name="Schall S.E."/>
            <person name="Stam J.A."/>
            <person name="Ong A.C."/>
            <person name="Mcgann P.T."/>
        </authorList>
    </citation>
    <scope>NUCLEOTIDE SEQUENCE [LARGE SCALE GENOMIC DNA]</scope>
    <source>
        <strain evidence="2 3">MRSN571793</strain>
    </source>
</reference>
<evidence type="ECO:0000256" key="1">
    <source>
        <dbReference type="SAM" id="SignalP"/>
    </source>
</evidence>
<gene>
    <name evidence="2" type="ORF">E2605_09560</name>
</gene>
<evidence type="ECO:0000313" key="3">
    <source>
        <dbReference type="Proteomes" id="UP000297861"/>
    </source>
</evidence>
<keyword evidence="1" id="KW-0732">Signal</keyword>
<keyword evidence="3" id="KW-1185">Reference proteome</keyword>
<dbReference type="AlphaFoldDB" id="A0A4Y8L2X7"/>
<dbReference type="InterPro" id="IPR011250">
    <property type="entry name" value="OMP/PagP_B-barrel"/>
</dbReference>
<organism evidence="2 3">
    <name type="scientific">Dysgonomonas capnocytophagoides</name>
    <dbReference type="NCBI Taxonomy" id="45254"/>
    <lineage>
        <taxon>Bacteria</taxon>
        <taxon>Pseudomonadati</taxon>
        <taxon>Bacteroidota</taxon>
        <taxon>Bacteroidia</taxon>
        <taxon>Bacteroidales</taxon>
        <taxon>Dysgonomonadaceae</taxon>
        <taxon>Dysgonomonas</taxon>
    </lineage>
</organism>
<dbReference type="RefSeq" id="WP_134436280.1">
    <property type="nucleotide sequence ID" value="NZ_JAWZLG010000054.1"/>
</dbReference>
<evidence type="ECO:0008006" key="4">
    <source>
        <dbReference type="Google" id="ProtNLM"/>
    </source>
</evidence>
<dbReference type="EMBL" id="SOML01000005">
    <property type="protein sequence ID" value="TFD96408.1"/>
    <property type="molecule type" value="Genomic_DNA"/>
</dbReference>
<dbReference type="SUPFAM" id="SSF56925">
    <property type="entry name" value="OMPA-like"/>
    <property type="match status" value="1"/>
</dbReference>
<feature type="signal peptide" evidence="1">
    <location>
        <begin position="1"/>
        <end position="19"/>
    </location>
</feature>
<comment type="caution">
    <text evidence="2">The sequence shown here is derived from an EMBL/GenBank/DDBJ whole genome shotgun (WGS) entry which is preliminary data.</text>
</comment>
<proteinExistence type="predicted"/>
<sequence>MKKLFLLLILIIICTTTKAQLTVGYSIGYSTYNMGDMKDMLTTIQKTPPASTIGAKNMDDFPSNIYNSINVGYRIGKHEFGIIGQYHTTGGKLSKADYSGSYEAKFVLNGYQGNIYYKNYFYTFYSGTNKEVFSLFGVFAPGMINSQIKHTGHLIVEDKSINSENDKYDVNGISVLLQAGLNYHITSKIGLQFAFGYDITSSSKVKNLPNTPNANWSGFRLNGGINYSF</sequence>
<dbReference type="OrthoDB" id="852489at2"/>
<accession>A0A4Y8L2X7</accession>
<feature type="chain" id="PRO_5021498392" description="Outer membrane protein beta-barrel domain-containing protein" evidence="1">
    <location>
        <begin position="20"/>
        <end position="229"/>
    </location>
</feature>
<protein>
    <recommendedName>
        <fullName evidence="4">Outer membrane protein beta-barrel domain-containing protein</fullName>
    </recommendedName>
</protein>
<name>A0A4Y8L2X7_9BACT</name>
<dbReference type="Proteomes" id="UP000297861">
    <property type="component" value="Unassembled WGS sequence"/>
</dbReference>